<proteinExistence type="predicted"/>
<accession>A0A0E9RVM7</accession>
<organism evidence="1">
    <name type="scientific">Anguilla anguilla</name>
    <name type="common">European freshwater eel</name>
    <name type="synonym">Muraena anguilla</name>
    <dbReference type="NCBI Taxonomy" id="7936"/>
    <lineage>
        <taxon>Eukaryota</taxon>
        <taxon>Metazoa</taxon>
        <taxon>Chordata</taxon>
        <taxon>Craniata</taxon>
        <taxon>Vertebrata</taxon>
        <taxon>Euteleostomi</taxon>
        <taxon>Actinopterygii</taxon>
        <taxon>Neopterygii</taxon>
        <taxon>Teleostei</taxon>
        <taxon>Anguilliformes</taxon>
        <taxon>Anguillidae</taxon>
        <taxon>Anguilla</taxon>
    </lineage>
</organism>
<name>A0A0E9RVM7_ANGAN</name>
<protein>
    <submittedName>
        <fullName evidence="1">Uncharacterized protein</fullName>
    </submittedName>
</protein>
<reference evidence="1" key="1">
    <citation type="submission" date="2014-11" db="EMBL/GenBank/DDBJ databases">
        <authorList>
            <person name="Amaro Gonzalez C."/>
        </authorList>
    </citation>
    <scope>NUCLEOTIDE SEQUENCE</scope>
</reference>
<evidence type="ECO:0000313" key="1">
    <source>
        <dbReference type="EMBL" id="JAH32298.1"/>
    </source>
</evidence>
<dbReference type="AlphaFoldDB" id="A0A0E9RVM7"/>
<reference evidence="1" key="2">
    <citation type="journal article" date="2015" name="Fish Shellfish Immunol.">
        <title>Early steps in the European eel (Anguilla anguilla)-Vibrio vulnificus interaction in the gills: Role of the RtxA13 toxin.</title>
        <authorList>
            <person name="Callol A."/>
            <person name="Pajuelo D."/>
            <person name="Ebbesson L."/>
            <person name="Teles M."/>
            <person name="MacKenzie S."/>
            <person name="Amaro C."/>
        </authorList>
    </citation>
    <scope>NUCLEOTIDE SEQUENCE</scope>
</reference>
<sequence length="46" mass="4962">MTLLLSFSPQILQTLCLLPLKLGELTARPLWGSQVSCAPYAHCCSG</sequence>
<dbReference type="EMBL" id="GBXM01076279">
    <property type="protein sequence ID" value="JAH32298.1"/>
    <property type="molecule type" value="Transcribed_RNA"/>
</dbReference>